<dbReference type="EMBL" id="CM010721">
    <property type="protein sequence ID" value="RZC71654.1"/>
    <property type="molecule type" value="Genomic_DNA"/>
</dbReference>
<protein>
    <recommendedName>
        <fullName evidence="3">AB hydrolase-1 domain-containing protein</fullName>
    </recommendedName>
</protein>
<dbReference type="FunFam" id="3.40.50.1820:FF:000042">
    <property type="entry name" value="probable strigolactone esterase DAD2"/>
    <property type="match status" value="1"/>
</dbReference>
<dbReference type="Gene3D" id="3.40.50.1820">
    <property type="entry name" value="alpha/beta hydrolase"/>
    <property type="match status" value="1"/>
</dbReference>
<evidence type="ECO:0000256" key="2">
    <source>
        <dbReference type="ARBA" id="ARBA00022801"/>
    </source>
</evidence>
<organism evidence="4 5">
    <name type="scientific">Papaver somniferum</name>
    <name type="common">Opium poppy</name>
    <dbReference type="NCBI Taxonomy" id="3469"/>
    <lineage>
        <taxon>Eukaryota</taxon>
        <taxon>Viridiplantae</taxon>
        <taxon>Streptophyta</taxon>
        <taxon>Embryophyta</taxon>
        <taxon>Tracheophyta</taxon>
        <taxon>Spermatophyta</taxon>
        <taxon>Magnoliopsida</taxon>
        <taxon>Ranunculales</taxon>
        <taxon>Papaveraceae</taxon>
        <taxon>Papaveroideae</taxon>
        <taxon>Papaver</taxon>
    </lineage>
</organism>
<feature type="domain" description="AB hydrolase-1" evidence="3">
    <location>
        <begin position="24"/>
        <end position="127"/>
    </location>
</feature>
<dbReference type="SUPFAM" id="SSF53474">
    <property type="entry name" value="alpha/beta-Hydrolases"/>
    <property type="match status" value="1"/>
</dbReference>
<dbReference type="Pfam" id="PF00561">
    <property type="entry name" value="Abhydrolase_1"/>
    <property type="match status" value="1"/>
</dbReference>
<dbReference type="OrthoDB" id="408373at2759"/>
<dbReference type="GO" id="GO:0016787">
    <property type="term" value="F:hydrolase activity"/>
    <property type="evidence" value="ECO:0007669"/>
    <property type="project" value="UniProtKB-KW"/>
</dbReference>
<sequence>MVAVLQPTHSAAMNARIIGSGEDTIIFAHGFGTDQSIWDKTIPFFTKRYTVLLFDWCFSGSIQEPNHLFDPVKHSSFHGFANDLIDLLDEIGLKSSVFVGHSMSGMIGCLASIRRPDLFKRLILLGASPRYINCEDYEGGFEETQIEDIFINIESNFHGWASYFATVVVDANDPVAVDKFEKCLVSSKPEIILSLAKTVFLSDHRDILEKVDQVPCTIIQMTNDIVVPMSVAYHMQKQIKAESTVEVIEADGHFPQLTHTNAFVDTLDRVLEPNDESSDSDEIISLDSEMVNVVA</sequence>
<dbReference type="InterPro" id="IPR029058">
    <property type="entry name" value="AB_hydrolase_fold"/>
</dbReference>
<dbReference type="InterPro" id="IPR000073">
    <property type="entry name" value="AB_hydrolase_1"/>
</dbReference>
<keyword evidence="5" id="KW-1185">Reference proteome</keyword>
<dbReference type="PANTHER" id="PTHR43039">
    <property type="entry name" value="ESTERASE-RELATED"/>
    <property type="match status" value="1"/>
</dbReference>
<name>A0A4Y7KE45_PAPSO</name>
<accession>A0A4Y7KE45</accession>
<evidence type="ECO:0000256" key="1">
    <source>
        <dbReference type="ARBA" id="ARBA00008645"/>
    </source>
</evidence>
<keyword evidence="2" id="KW-0378">Hydrolase</keyword>
<dbReference type="Gramene" id="RZC71654">
    <property type="protein sequence ID" value="RZC71654"/>
    <property type="gene ID" value="C5167_034806"/>
</dbReference>
<evidence type="ECO:0000313" key="5">
    <source>
        <dbReference type="Proteomes" id="UP000316621"/>
    </source>
</evidence>
<reference evidence="4 5" key="1">
    <citation type="journal article" date="2018" name="Science">
        <title>The opium poppy genome and morphinan production.</title>
        <authorList>
            <person name="Guo L."/>
            <person name="Winzer T."/>
            <person name="Yang X."/>
            <person name="Li Y."/>
            <person name="Ning Z."/>
            <person name="He Z."/>
            <person name="Teodor R."/>
            <person name="Lu Y."/>
            <person name="Bowser T.A."/>
            <person name="Graham I.A."/>
            <person name="Ye K."/>
        </authorList>
    </citation>
    <scope>NUCLEOTIDE SEQUENCE [LARGE SCALE GENOMIC DNA]</scope>
    <source>
        <strain evidence="5">cv. HN1</strain>
        <tissue evidence="4">Leaves</tissue>
    </source>
</reference>
<dbReference type="Proteomes" id="UP000316621">
    <property type="component" value="Chromosome 7"/>
</dbReference>
<dbReference type="AlphaFoldDB" id="A0A4Y7KE45"/>
<evidence type="ECO:0000313" key="4">
    <source>
        <dbReference type="EMBL" id="RZC71654.1"/>
    </source>
</evidence>
<gene>
    <name evidence="4" type="ORF">C5167_034806</name>
</gene>
<comment type="similarity">
    <text evidence="1">Belongs to the AB hydrolase superfamily.</text>
</comment>
<dbReference type="STRING" id="3469.A0A4Y7KE45"/>
<proteinExistence type="inferred from homology"/>
<evidence type="ECO:0000259" key="3">
    <source>
        <dbReference type="Pfam" id="PF00561"/>
    </source>
</evidence>
<dbReference type="OMA" id="WDKIIPV"/>